<dbReference type="RefSeq" id="WP_150434948.1">
    <property type="nucleotide sequence ID" value="NZ_VYKJ01000004.1"/>
</dbReference>
<evidence type="ECO:0000256" key="4">
    <source>
        <dbReference type="SAM" id="SignalP"/>
    </source>
</evidence>
<dbReference type="GO" id="GO:0030288">
    <property type="term" value="C:outer membrane-bounded periplasmic space"/>
    <property type="evidence" value="ECO:0007669"/>
    <property type="project" value="TreeGrafter"/>
</dbReference>
<proteinExistence type="inferred from homology"/>
<evidence type="ECO:0000259" key="5">
    <source>
        <dbReference type="SMART" id="SM00062"/>
    </source>
</evidence>
<evidence type="ECO:0000259" key="6">
    <source>
        <dbReference type="SMART" id="SM00079"/>
    </source>
</evidence>
<dbReference type="InterPro" id="IPR051455">
    <property type="entry name" value="Bact_solute-bind_prot3"/>
</dbReference>
<keyword evidence="8" id="KW-1185">Reference proteome</keyword>
<dbReference type="Proteomes" id="UP000335415">
    <property type="component" value="Unassembled WGS sequence"/>
</dbReference>
<keyword evidence="2" id="KW-0813">Transport</keyword>
<dbReference type="GO" id="GO:0006865">
    <property type="term" value="P:amino acid transport"/>
    <property type="evidence" value="ECO:0007669"/>
    <property type="project" value="TreeGrafter"/>
</dbReference>
<dbReference type="PANTHER" id="PTHR30085">
    <property type="entry name" value="AMINO ACID ABC TRANSPORTER PERMEASE"/>
    <property type="match status" value="1"/>
</dbReference>
<dbReference type="SUPFAM" id="SSF53850">
    <property type="entry name" value="Periplasmic binding protein-like II"/>
    <property type="match status" value="1"/>
</dbReference>
<dbReference type="SMART" id="SM00079">
    <property type="entry name" value="PBPe"/>
    <property type="match status" value="1"/>
</dbReference>
<dbReference type="GO" id="GO:0015276">
    <property type="term" value="F:ligand-gated monoatomic ion channel activity"/>
    <property type="evidence" value="ECO:0007669"/>
    <property type="project" value="InterPro"/>
</dbReference>
<evidence type="ECO:0000256" key="2">
    <source>
        <dbReference type="ARBA" id="ARBA00022448"/>
    </source>
</evidence>
<dbReference type="Pfam" id="PF00497">
    <property type="entry name" value="SBP_bac_3"/>
    <property type="match status" value="1"/>
</dbReference>
<dbReference type="GO" id="GO:0016020">
    <property type="term" value="C:membrane"/>
    <property type="evidence" value="ECO:0007669"/>
    <property type="project" value="InterPro"/>
</dbReference>
<dbReference type="Gene3D" id="3.40.190.10">
    <property type="entry name" value="Periplasmic binding protein-like II"/>
    <property type="match status" value="2"/>
</dbReference>
<gene>
    <name evidence="7" type="ORF">FJU30_10725</name>
</gene>
<evidence type="ECO:0000313" key="7">
    <source>
        <dbReference type="EMBL" id="KAA9000681.1"/>
    </source>
</evidence>
<evidence type="ECO:0000256" key="3">
    <source>
        <dbReference type="ARBA" id="ARBA00022729"/>
    </source>
</evidence>
<dbReference type="OrthoDB" id="7241844at2"/>
<name>A0A5J5G1Y9_9GAMM</name>
<organism evidence="7 8">
    <name type="scientific">Affinibrenneria salicis</name>
    <dbReference type="NCBI Taxonomy" id="2590031"/>
    <lineage>
        <taxon>Bacteria</taxon>
        <taxon>Pseudomonadati</taxon>
        <taxon>Pseudomonadota</taxon>
        <taxon>Gammaproteobacteria</taxon>
        <taxon>Enterobacterales</taxon>
        <taxon>Pectobacteriaceae</taxon>
        <taxon>Affinibrenneria</taxon>
    </lineage>
</organism>
<evidence type="ECO:0000256" key="1">
    <source>
        <dbReference type="ARBA" id="ARBA00010333"/>
    </source>
</evidence>
<protein>
    <submittedName>
        <fullName evidence="7">Transporter substrate-binding domain-containing protein</fullName>
    </submittedName>
</protein>
<sequence length="277" mass="29818">MIGVSYRNAFRLLTGVFAACCIATASLSAAQAQESTLDKVKARGVLNAGVRSDAPPFGYIDENGHHVGFEVDTVKYIGQKLGVKVNLITVTSATRIPLLQSGQIDLAAAAMNITREREKAIDFSVPHVVVSGKILVKKGSGIQGLDDLKGKKIAFLQGSPSTAMERVKASTGSEIVTLPDTTQAAQAVLQGKVAALIMDSAPLYVLAKNNPGKFEVVGEVWPAAPEGIGMRQNDSEWRDAVNFALIDMWNDGTYKKIYTQYFGVDPDPSFIIYPWQI</sequence>
<reference evidence="7 8" key="1">
    <citation type="submission" date="2019-09" db="EMBL/GenBank/DDBJ databases">
        <authorList>
            <person name="Li Y."/>
        </authorList>
    </citation>
    <scope>NUCLEOTIDE SEQUENCE [LARGE SCALE GENOMIC DNA]</scope>
    <source>
        <strain evidence="7 8">L3-3HA</strain>
    </source>
</reference>
<dbReference type="AlphaFoldDB" id="A0A5J5G1Y9"/>
<dbReference type="SMART" id="SM00062">
    <property type="entry name" value="PBPb"/>
    <property type="match status" value="1"/>
</dbReference>
<dbReference type="GO" id="GO:0005576">
    <property type="term" value="C:extracellular region"/>
    <property type="evidence" value="ECO:0007669"/>
    <property type="project" value="TreeGrafter"/>
</dbReference>
<feature type="chain" id="PRO_5023834977" evidence="4">
    <location>
        <begin position="33"/>
        <end position="277"/>
    </location>
</feature>
<dbReference type="InterPro" id="IPR001320">
    <property type="entry name" value="Iontro_rcpt_C"/>
</dbReference>
<feature type="signal peptide" evidence="4">
    <location>
        <begin position="1"/>
        <end position="32"/>
    </location>
</feature>
<dbReference type="InterPro" id="IPR001638">
    <property type="entry name" value="Solute-binding_3/MltF_N"/>
</dbReference>
<keyword evidence="3 4" id="KW-0732">Signal</keyword>
<dbReference type="EMBL" id="VYKJ01000004">
    <property type="protein sequence ID" value="KAA9000681.1"/>
    <property type="molecule type" value="Genomic_DNA"/>
</dbReference>
<feature type="domain" description="Ionotropic glutamate receptor C-terminal" evidence="6">
    <location>
        <begin position="45"/>
        <end position="264"/>
    </location>
</feature>
<evidence type="ECO:0000313" key="8">
    <source>
        <dbReference type="Proteomes" id="UP000335415"/>
    </source>
</evidence>
<comment type="caution">
    <text evidence="7">The sequence shown here is derived from an EMBL/GenBank/DDBJ whole genome shotgun (WGS) entry which is preliminary data.</text>
</comment>
<feature type="domain" description="Solute-binding protein family 3/N-terminal" evidence="5">
    <location>
        <begin position="45"/>
        <end position="265"/>
    </location>
</feature>
<dbReference type="PANTHER" id="PTHR30085:SF6">
    <property type="entry name" value="ABC TRANSPORTER GLUTAMINE-BINDING PROTEIN GLNH"/>
    <property type="match status" value="1"/>
</dbReference>
<accession>A0A5J5G1Y9</accession>
<comment type="similarity">
    <text evidence="1">Belongs to the bacterial solute-binding protein 3 family.</text>
</comment>